<proteinExistence type="predicted"/>
<sequence>MMAVGAMALLLVITLIVLTLTVFRPSNEPPAAAPPTVTEPEQREPADGEYVPDGEEAPEPTSEEVTHIQAPTALCEFPTQEPAVPQTGSVRTSGDLSFTVPEGWGGSGVDWSGSLPYATEVASADRQVSQGYFALAQVGQAEWSEEQGGYPGAERAAMAYVQCHLTRPEGVEMYGEEPLMTQYVSESTQVDGHEAWIVRGVVEVQNPGTITEYSSVEMVAIVVETPSGPAVLKVTGPADIPERAADVQAIVDSLSVG</sequence>
<dbReference type="AlphaFoldDB" id="A0A022KWI6"/>
<feature type="compositionally biased region" description="Acidic residues" evidence="1">
    <location>
        <begin position="50"/>
        <end position="62"/>
    </location>
</feature>
<evidence type="ECO:0000313" key="3">
    <source>
        <dbReference type="Proteomes" id="UP000019754"/>
    </source>
</evidence>
<name>A0A022KWI6_9MICO</name>
<protein>
    <submittedName>
        <fullName evidence="2">Uncharacterized protein</fullName>
    </submittedName>
</protein>
<dbReference type="HOGENOM" id="CLU_902148_0_0_11"/>
<keyword evidence="3" id="KW-1185">Reference proteome</keyword>
<dbReference type="EMBL" id="AORC01000010">
    <property type="protein sequence ID" value="EYT49202.1"/>
    <property type="molecule type" value="Genomic_DNA"/>
</dbReference>
<feature type="region of interest" description="Disordered" evidence="1">
    <location>
        <begin position="26"/>
        <end position="66"/>
    </location>
</feature>
<evidence type="ECO:0000313" key="2">
    <source>
        <dbReference type="EMBL" id="EYT49202.1"/>
    </source>
</evidence>
<comment type="caution">
    <text evidence="2">The sequence shown here is derived from an EMBL/GenBank/DDBJ whole genome shotgun (WGS) entry which is preliminary data.</text>
</comment>
<organism evidence="2 3">
    <name type="scientific">Brachybacterium muris UCD-AY4</name>
    <dbReference type="NCBI Taxonomy" id="1249481"/>
    <lineage>
        <taxon>Bacteria</taxon>
        <taxon>Bacillati</taxon>
        <taxon>Actinomycetota</taxon>
        <taxon>Actinomycetes</taxon>
        <taxon>Micrococcales</taxon>
        <taxon>Dermabacteraceae</taxon>
        <taxon>Brachybacterium</taxon>
    </lineage>
</organism>
<gene>
    <name evidence="2" type="ORF">D641_0109410</name>
</gene>
<evidence type="ECO:0000256" key="1">
    <source>
        <dbReference type="SAM" id="MobiDB-lite"/>
    </source>
</evidence>
<dbReference type="Proteomes" id="UP000019754">
    <property type="component" value="Unassembled WGS sequence"/>
</dbReference>
<reference evidence="2 3" key="1">
    <citation type="journal article" date="2013" name="Genome Announc.">
        <title>Draft genome sequence of an Actinobacterium, Brachybacterium muris strain UCD-AY4.</title>
        <authorList>
            <person name="Lo J.R."/>
            <person name="Lang J.M."/>
            <person name="Darling A.E."/>
            <person name="Eisen J.A."/>
            <person name="Coil D.A."/>
        </authorList>
    </citation>
    <scope>NUCLEOTIDE SEQUENCE [LARGE SCALE GENOMIC DNA]</scope>
    <source>
        <strain evidence="2 3">UCD-AY4</strain>
    </source>
</reference>
<accession>A0A022KWI6</accession>
<dbReference type="STRING" id="1249481.D641_0109410"/>